<keyword evidence="2" id="KW-1185">Reference proteome</keyword>
<sequence length="65" mass="7675">MYYKYERFNISGYGCMLFWADWHEGIECSNVAKNMATHDGFLRKKPAYFSNILSEQGLWSKIITL</sequence>
<protein>
    <submittedName>
        <fullName evidence="1">Uncharacterized protein</fullName>
    </submittedName>
</protein>
<dbReference type="Proteomes" id="UP000245870">
    <property type="component" value="Unassembled WGS sequence"/>
</dbReference>
<dbReference type="AlphaFoldDB" id="A0A2U0UIP5"/>
<reference evidence="1 2" key="1">
    <citation type="submission" date="2018-05" db="EMBL/GenBank/DDBJ databases">
        <title>Genomic Encyclopedia of Type Strains, Phase IV (KMG-IV): sequencing the most valuable type-strain genomes for metagenomic binning, comparative biology and taxonomic classification.</title>
        <authorList>
            <person name="Goeker M."/>
        </authorList>
    </citation>
    <scope>NUCLEOTIDE SEQUENCE [LARGE SCALE GENOMIC DNA]</scope>
    <source>
        <strain evidence="1 2">DSM 100333</strain>
    </source>
</reference>
<gene>
    <name evidence="1" type="ORF">C7379_104113</name>
</gene>
<organism evidence="1 2">
    <name type="scientific">Hallella colorans</name>
    <dbReference type="NCBI Taxonomy" id="1703337"/>
    <lineage>
        <taxon>Bacteria</taxon>
        <taxon>Pseudomonadati</taxon>
        <taxon>Bacteroidota</taxon>
        <taxon>Bacteroidia</taxon>
        <taxon>Bacteroidales</taxon>
        <taxon>Prevotellaceae</taxon>
        <taxon>Hallella</taxon>
    </lineage>
</organism>
<dbReference type="EMBL" id="QENY01000004">
    <property type="protein sequence ID" value="PVX57496.1"/>
    <property type="molecule type" value="Genomic_DNA"/>
</dbReference>
<proteinExistence type="predicted"/>
<evidence type="ECO:0000313" key="1">
    <source>
        <dbReference type="EMBL" id="PVX57496.1"/>
    </source>
</evidence>
<comment type="caution">
    <text evidence="1">The sequence shown here is derived from an EMBL/GenBank/DDBJ whole genome shotgun (WGS) entry which is preliminary data.</text>
</comment>
<name>A0A2U0UIP5_9BACT</name>
<evidence type="ECO:0000313" key="2">
    <source>
        <dbReference type="Proteomes" id="UP000245870"/>
    </source>
</evidence>
<accession>A0A2U0UIP5</accession>